<organism evidence="2 3">
    <name type="scientific">Siminovitchia thermophila</name>
    <dbReference type="NCBI Taxonomy" id="1245522"/>
    <lineage>
        <taxon>Bacteria</taxon>
        <taxon>Bacillati</taxon>
        <taxon>Bacillota</taxon>
        <taxon>Bacilli</taxon>
        <taxon>Bacillales</taxon>
        <taxon>Bacillaceae</taxon>
        <taxon>Siminovitchia</taxon>
    </lineage>
</organism>
<accession>A0ABS2R5I4</accession>
<dbReference type="EMBL" id="JAFBFH010000008">
    <property type="protein sequence ID" value="MBM7714660.1"/>
    <property type="molecule type" value="Genomic_DNA"/>
</dbReference>
<dbReference type="PANTHER" id="PTHR30244:SF34">
    <property type="entry name" value="DTDP-4-AMINO-4,6-DIDEOXYGALACTOSE TRANSAMINASE"/>
    <property type="match status" value="1"/>
</dbReference>
<dbReference type="Pfam" id="PF01041">
    <property type="entry name" value="DegT_DnrJ_EryC1"/>
    <property type="match status" value="1"/>
</dbReference>
<dbReference type="InterPro" id="IPR015421">
    <property type="entry name" value="PyrdxlP-dep_Trfase_major"/>
</dbReference>
<dbReference type="PANTHER" id="PTHR30244">
    <property type="entry name" value="TRANSAMINASE"/>
    <property type="match status" value="1"/>
</dbReference>
<sequence length="362" mass="40801">MIRLVEPYIRFEEVQHELEQIFSSGILTKGPFVQQFTDSLKQYVGARHSFLTTSGTTALSTCLRLFNIQPSDEVIVSDFSFPATANVVEELGAKPIFADVDLDTFNMLPEELEKQITPKTKAVIFVDALGNPTGIHQIKQMCDHYQLPLIDDAACALGSSENGVKSGKIADLTCFSFHPRKLLTTGEGGAIITDNDRWSSWLERKLNHGAVPANGQLDFVDYGYNYRLPDIQALMGLKQLQKLDSIVKRRNQLKETYRQLLEPLGFTNQKIAHHVIHNVQSAVFKIPEQVKLGSLIAYLREHKIESTFGTYCLSATSYYQRKYGQTKQNARYLQEHTLALPCHDQVKAEEVAAVIESYMNLL</sequence>
<keyword evidence="3" id="KW-1185">Reference proteome</keyword>
<dbReference type="PIRSF" id="PIRSF000390">
    <property type="entry name" value="PLP_StrS"/>
    <property type="match status" value="1"/>
</dbReference>
<dbReference type="SUPFAM" id="SSF53383">
    <property type="entry name" value="PLP-dependent transferases"/>
    <property type="match status" value="1"/>
</dbReference>
<gene>
    <name evidence="2" type="ORF">JOC94_001632</name>
</gene>
<dbReference type="CDD" id="cd00616">
    <property type="entry name" value="AHBA_syn"/>
    <property type="match status" value="1"/>
</dbReference>
<dbReference type="Proteomes" id="UP000823485">
    <property type="component" value="Unassembled WGS sequence"/>
</dbReference>
<name>A0ABS2R5I4_9BACI</name>
<evidence type="ECO:0000313" key="3">
    <source>
        <dbReference type="Proteomes" id="UP000823485"/>
    </source>
</evidence>
<protein>
    <submittedName>
        <fullName evidence="2">dTDP-4-amino-4,6-dideoxygalactose transaminase</fullName>
    </submittedName>
</protein>
<keyword evidence="1" id="KW-0663">Pyridoxal phosphate</keyword>
<evidence type="ECO:0000256" key="1">
    <source>
        <dbReference type="RuleBase" id="RU004508"/>
    </source>
</evidence>
<comment type="caution">
    <text evidence="2">The sequence shown here is derived from an EMBL/GenBank/DDBJ whole genome shotgun (WGS) entry which is preliminary data.</text>
</comment>
<comment type="similarity">
    <text evidence="1">Belongs to the DegT/DnrJ/EryC1 family.</text>
</comment>
<dbReference type="InterPro" id="IPR015424">
    <property type="entry name" value="PyrdxlP-dep_Trfase"/>
</dbReference>
<evidence type="ECO:0000313" key="2">
    <source>
        <dbReference type="EMBL" id="MBM7714660.1"/>
    </source>
</evidence>
<reference evidence="2 3" key="1">
    <citation type="submission" date="2021-01" db="EMBL/GenBank/DDBJ databases">
        <title>Genomic Encyclopedia of Type Strains, Phase IV (KMG-IV): sequencing the most valuable type-strain genomes for metagenomic binning, comparative biology and taxonomic classification.</title>
        <authorList>
            <person name="Goeker M."/>
        </authorList>
    </citation>
    <scope>NUCLEOTIDE SEQUENCE [LARGE SCALE GENOMIC DNA]</scope>
    <source>
        <strain evidence="2 3">DSM 105453</strain>
    </source>
</reference>
<dbReference type="InterPro" id="IPR000653">
    <property type="entry name" value="DegT/StrS_aminotransferase"/>
</dbReference>
<dbReference type="Gene3D" id="3.40.640.10">
    <property type="entry name" value="Type I PLP-dependent aspartate aminotransferase-like (Major domain)"/>
    <property type="match status" value="1"/>
</dbReference>
<proteinExistence type="inferred from homology"/>
<dbReference type="RefSeq" id="WP_077112644.1">
    <property type="nucleotide sequence ID" value="NZ_JAFBFH010000008.1"/>
</dbReference>